<proteinExistence type="predicted"/>
<protein>
    <submittedName>
        <fullName evidence="1">Uncharacterized protein</fullName>
    </submittedName>
</protein>
<sequence length="111" mass="13453">MKFPITREQLQAYDPEMEKIEQAEQDLEKGITRLVEQLCTDFKQRMPVYYRYKQYVQYVSVDHLQTTVPQYINRINAPWFIERYLKRVKEMFIGCEVTYTASDAKLIIDWS</sequence>
<dbReference type="EMBL" id="MN740973">
    <property type="protein sequence ID" value="QHU20765.1"/>
    <property type="molecule type" value="Genomic_DNA"/>
</dbReference>
<name>A0A6C0KRY9_9ZZZZ</name>
<reference evidence="1" key="1">
    <citation type="journal article" date="2020" name="Nature">
        <title>Giant virus diversity and host interactions through global metagenomics.</title>
        <authorList>
            <person name="Schulz F."/>
            <person name="Roux S."/>
            <person name="Paez-Espino D."/>
            <person name="Jungbluth S."/>
            <person name="Walsh D.A."/>
            <person name="Denef V.J."/>
            <person name="McMahon K.D."/>
            <person name="Konstantinidis K.T."/>
            <person name="Eloe-Fadrosh E.A."/>
            <person name="Kyrpides N.C."/>
            <person name="Woyke T."/>
        </authorList>
    </citation>
    <scope>NUCLEOTIDE SEQUENCE</scope>
    <source>
        <strain evidence="1">GVMAG-S-3300013093-109</strain>
    </source>
</reference>
<dbReference type="AlphaFoldDB" id="A0A6C0KRY9"/>
<evidence type="ECO:0000313" key="1">
    <source>
        <dbReference type="EMBL" id="QHU20765.1"/>
    </source>
</evidence>
<organism evidence="1">
    <name type="scientific">viral metagenome</name>
    <dbReference type="NCBI Taxonomy" id="1070528"/>
    <lineage>
        <taxon>unclassified sequences</taxon>
        <taxon>metagenomes</taxon>
        <taxon>organismal metagenomes</taxon>
    </lineage>
</organism>
<accession>A0A6C0KRY9</accession>